<name>A0A9W6J4R0_9HYPH</name>
<organism evidence="2 3">
    <name type="scientific">Hansschlegelia plantiphila</name>
    <dbReference type="NCBI Taxonomy" id="374655"/>
    <lineage>
        <taxon>Bacteria</taxon>
        <taxon>Pseudomonadati</taxon>
        <taxon>Pseudomonadota</taxon>
        <taxon>Alphaproteobacteria</taxon>
        <taxon>Hyphomicrobiales</taxon>
        <taxon>Methylopilaceae</taxon>
        <taxon>Hansschlegelia</taxon>
    </lineage>
</organism>
<keyword evidence="3" id="KW-1185">Reference proteome</keyword>
<gene>
    <name evidence="2" type="ORF">GCM10008179_34090</name>
</gene>
<dbReference type="AlphaFoldDB" id="A0A9W6J4R0"/>
<evidence type="ECO:0000313" key="2">
    <source>
        <dbReference type="EMBL" id="GLK69771.1"/>
    </source>
</evidence>
<evidence type="ECO:0000259" key="1">
    <source>
        <dbReference type="Pfam" id="PF02525"/>
    </source>
</evidence>
<dbReference type="InterPro" id="IPR029039">
    <property type="entry name" value="Flavoprotein-like_sf"/>
</dbReference>
<accession>A0A9W6J4R0</accession>
<sequence length="89" mass="9056">MKLLHVDAGILGGDSVSRAVSAAMVQRLAEDTPEVEIVRRDLATAPLAHLSAAHLAASGPDAESSAERVMAGPGVREKALEAALSDAEG</sequence>
<feature type="domain" description="Flavodoxin-like fold" evidence="1">
    <location>
        <begin position="1"/>
        <end position="65"/>
    </location>
</feature>
<proteinExistence type="predicted"/>
<dbReference type="EMBL" id="BSFI01000023">
    <property type="protein sequence ID" value="GLK69771.1"/>
    <property type="molecule type" value="Genomic_DNA"/>
</dbReference>
<comment type="caution">
    <text evidence="2">The sequence shown here is derived from an EMBL/GenBank/DDBJ whole genome shotgun (WGS) entry which is preliminary data.</text>
</comment>
<dbReference type="RefSeq" id="WP_271169989.1">
    <property type="nucleotide sequence ID" value="NZ_BSFI01000023.1"/>
</dbReference>
<dbReference type="Pfam" id="PF02525">
    <property type="entry name" value="Flavodoxin_2"/>
    <property type="match status" value="1"/>
</dbReference>
<evidence type="ECO:0000313" key="3">
    <source>
        <dbReference type="Proteomes" id="UP001143372"/>
    </source>
</evidence>
<protein>
    <recommendedName>
        <fullName evidence="1">Flavodoxin-like fold domain-containing protein</fullName>
    </recommendedName>
</protein>
<dbReference type="InterPro" id="IPR003680">
    <property type="entry name" value="Flavodoxin_fold"/>
</dbReference>
<dbReference type="Proteomes" id="UP001143372">
    <property type="component" value="Unassembled WGS sequence"/>
</dbReference>
<dbReference type="SUPFAM" id="SSF52218">
    <property type="entry name" value="Flavoproteins"/>
    <property type="match status" value="1"/>
</dbReference>
<reference evidence="2" key="2">
    <citation type="submission" date="2023-01" db="EMBL/GenBank/DDBJ databases">
        <authorList>
            <person name="Sun Q."/>
            <person name="Evtushenko L."/>
        </authorList>
    </citation>
    <scope>NUCLEOTIDE SEQUENCE</scope>
    <source>
        <strain evidence="2">VKM B-2347</strain>
    </source>
</reference>
<dbReference type="Gene3D" id="3.40.50.360">
    <property type="match status" value="1"/>
</dbReference>
<reference evidence="2" key="1">
    <citation type="journal article" date="2014" name="Int. J. Syst. Evol. Microbiol.">
        <title>Complete genome sequence of Corynebacterium casei LMG S-19264T (=DSM 44701T), isolated from a smear-ripened cheese.</title>
        <authorList>
            <consortium name="US DOE Joint Genome Institute (JGI-PGF)"/>
            <person name="Walter F."/>
            <person name="Albersmeier A."/>
            <person name="Kalinowski J."/>
            <person name="Ruckert C."/>
        </authorList>
    </citation>
    <scope>NUCLEOTIDE SEQUENCE</scope>
    <source>
        <strain evidence="2">VKM B-2347</strain>
    </source>
</reference>